<dbReference type="AlphaFoldDB" id="A0A4S2DEB7"/>
<gene>
    <name evidence="1" type="ORF">E5353_03115</name>
</gene>
<evidence type="ECO:0000313" key="1">
    <source>
        <dbReference type="EMBL" id="TGY40297.1"/>
    </source>
</evidence>
<sequence length="508" mass="57078">MKEKYEKRSGWYRTILLLMALCVLGSCNDGNDNGEDPSNVAFDPNKPVVVKDINPKKGGAGQRLVIMGDNFGNNPSLVNVYVSGKKAVVINVKSNAIYCFMPEGAYTGEIEVKITVGDEQEVLAEVAPGLKFDYQKKMLVSTLLGTRRDDGQYDSKDGPFNDCGALGAPNWLEFDPKYKHLIYIAQDAAGGEENEGGGNMRVIDLNNEYLGTALTDGNIHGNRRGRSVNFFDEDHMAVAVDQGDELRAAVYGYTRTKEPPQSYAPGESPNYEMWGNKVTLVKYKQCNTVAFHPVHHDMYFNSYEKGQFFRADHEKIQEIFDGVRPDGLEAKKDCEELFQMDNGWEYNIRMHPTGNYAYIVAINQHYIQRTNYDWERHTFLAPYVVAGEARTANYVNAIGTSARFHTPYQGVFVKNPAYAGQEDEYDFVICDKLNQCLRIITPQGEVSLFAGRGSSSLNNNPWGYIDGDLLQEARFDRPKGLAYDEENGIFYVGDGSNRRIRKIAKEGE</sequence>
<comment type="caution">
    <text evidence="1">The sequence shown here is derived from an EMBL/GenBank/DDBJ whole genome shotgun (WGS) entry which is preliminary data.</text>
</comment>
<dbReference type="SUPFAM" id="SSF63825">
    <property type="entry name" value="YWTD domain"/>
    <property type="match status" value="1"/>
</dbReference>
<dbReference type="InterPro" id="IPR013783">
    <property type="entry name" value="Ig-like_fold"/>
</dbReference>
<accession>A0A7T9AKS1</accession>
<dbReference type="InterPro" id="IPR011042">
    <property type="entry name" value="6-blade_b-propeller_TolB-like"/>
</dbReference>
<dbReference type="InterPro" id="IPR002909">
    <property type="entry name" value="IPT_dom"/>
</dbReference>
<dbReference type="Gene3D" id="2.60.40.10">
    <property type="entry name" value="Immunoglobulins"/>
    <property type="match status" value="1"/>
</dbReference>
<dbReference type="RefSeq" id="WP_065540527.1">
    <property type="nucleotide sequence ID" value="NZ_CAPDLJ010000041.1"/>
</dbReference>
<accession>A0A4S2DEB7</accession>
<dbReference type="OrthoDB" id="791543at2"/>
<dbReference type="Gene3D" id="2.120.10.30">
    <property type="entry name" value="TolB, C-terminal domain"/>
    <property type="match status" value="1"/>
</dbReference>
<dbReference type="PANTHER" id="PTHR13833">
    <property type="match status" value="1"/>
</dbReference>
<dbReference type="CDD" id="cd00603">
    <property type="entry name" value="IPT_PCSR"/>
    <property type="match status" value="1"/>
</dbReference>
<organism evidence="1 2">
    <name type="scientific">Bacteroides caecimuris</name>
    <dbReference type="NCBI Taxonomy" id="1796613"/>
    <lineage>
        <taxon>Bacteria</taxon>
        <taxon>Pseudomonadati</taxon>
        <taxon>Bacteroidota</taxon>
        <taxon>Bacteroidia</taxon>
        <taxon>Bacteroidales</taxon>
        <taxon>Bacteroidaceae</taxon>
        <taxon>Bacteroides</taxon>
    </lineage>
</organism>
<dbReference type="SUPFAM" id="SSF81296">
    <property type="entry name" value="E set domains"/>
    <property type="match status" value="1"/>
</dbReference>
<dbReference type="EMBL" id="SRYX01000007">
    <property type="protein sequence ID" value="TGY40297.1"/>
    <property type="molecule type" value="Genomic_DNA"/>
</dbReference>
<evidence type="ECO:0000313" key="2">
    <source>
        <dbReference type="Proteomes" id="UP000309566"/>
    </source>
</evidence>
<dbReference type="Pfam" id="PF01833">
    <property type="entry name" value="TIG"/>
    <property type="match status" value="1"/>
</dbReference>
<dbReference type="InterPro" id="IPR014756">
    <property type="entry name" value="Ig_E-set"/>
</dbReference>
<dbReference type="PANTHER" id="PTHR13833:SF71">
    <property type="entry name" value="NHL DOMAIN-CONTAINING PROTEIN"/>
    <property type="match status" value="1"/>
</dbReference>
<dbReference type="PROSITE" id="PS51257">
    <property type="entry name" value="PROKAR_LIPOPROTEIN"/>
    <property type="match status" value="1"/>
</dbReference>
<reference evidence="1 2" key="1">
    <citation type="submission" date="2019-04" db="EMBL/GenBank/DDBJ databases">
        <title>Microbes associate with the intestines of laboratory mice.</title>
        <authorList>
            <person name="Navarre W."/>
            <person name="Wong E."/>
            <person name="Huang K."/>
            <person name="Tropini C."/>
            <person name="Ng K."/>
            <person name="Yu B."/>
        </authorList>
    </citation>
    <scope>NUCLEOTIDE SEQUENCE [LARGE SCALE GENOMIC DNA]</scope>
    <source>
        <strain evidence="1 2">NM63_1-25</strain>
    </source>
</reference>
<name>A0A4S2DEB7_9BACE</name>
<dbReference type="Proteomes" id="UP000309566">
    <property type="component" value="Unassembled WGS sequence"/>
</dbReference>
<protein>
    <submittedName>
        <fullName evidence="1">Uncharacterized protein</fullName>
    </submittedName>
</protein>
<proteinExistence type="predicted"/>
<dbReference type="GeneID" id="82189371"/>